<comment type="caution">
    <text evidence="1">The sequence shown here is derived from an EMBL/GenBank/DDBJ whole genome shotgun (WGS) entry which is preliminary data.</text>
</comment>
<organism evidence="1 2">
    <name type="scientific">Coccomyxa viridis</name>
    <dbReference type="NCBI Taxonomy" id="1274662"/>
    <lineage>
        <taxon>Eukaryota</taxon>
        <taxon>Viridiplantae</taxon>
        <taxon>Chlorophyta</taxon>
        <taxon>core chlorophytes</taxon>
        <taxon>Trebouxiophyceae</taxon>
        <taxon>Trebouxiophyceae incertae sedis</taxon>
        <taxon>Coccomyxaceae</taxon>
        <taxon>Coccomyxa</taxon>
    </lineage>
</organism>
<keyword evidence="2" id="KW-1185">Reference proteome</keyword>
<protein>
    <submittedName>
        <fullName evidence="1">G8914 protein</fullName>
    </submittedName>
</protein>
<evidence type="ECO:0000313" key="1">
    <source>
        <dbReference type="EMBL" id="CAL5226098.1"/>
    </source>
</evidence>
<evidence type="ECO:0000313" key="2">
    <source>
        <dbReference type="Proteomes" id="UP001497392"/>
    </source>
</evidence>
<accession>A0ABP1G616</accession>
<dbReference type="EMBL" id="CAXHTA020000015">
    <property type="protein sequence ID" value="CAL5226098.1"/>
    <property type="molecule type" value="Genomic_DNA"/>
</dbReference>
<gene>
    <name evidence="1" type="primary">g8914</name>
    <name evidence="1" type="ORF">VP750_LOCUS8004</name>
</gene>
<sequence>MAVLKEVVRALKSVIGETRKLFEHRNSANFHMLCPDIIVDSRTAVRIREKQLSVLTSEHPEVDWNDIVDERVLTSNGLRLIDLETGDVTDEAITYEALSARLLHRPELNEANLFKLPCEPWGQSETYKYLADFKITRPTRTTLTTEDKTGWRLEDTAARQEFYEKYLTEAEQFD</sequence>
<proteinExistence type="predicted"/>
<dbReference type="Proteomes" id="UP001497392">
    <property type="component" value="Unassembled WGS sequence"/>
</dbReference>
<reference evidence="1 2" key="1">
    <citation type="submission" date="2024-06" db="EMBL/GenBank/DDBJ databases">
        <authorList>
            <person name="Kraege A."/>
            <person name="Thomma B."/>
        </authorList>
    </citation>
    <scope>NUCLEOTIDE SEQUENCE [LARGE SCALE GENOMIC DNA]</scope>
</reference>
<name>A0ABP1G616_9CHLO</name>